<proteinExistence type="predicted"/>
<dbReference type="AlphaFoldDB" id="A0AAD6CMR9"/>
<sequence>MTDKKWLRSMRHSSFAVDDHIPIAGKDQLGPPTGSPDLPVVSWWDGTSAISGVGRSTGTKYEGNTCGVGGHNFESGS</sequence>
<dbReference type="EMBL" id="JAQIZZ010000008">
    <property type="protein sequence ID" value="KAJ5525968.1"/>
    <property type="molecule type" value="Genomic_DNA"/>
</dbReference>
<gene>
    <name evidence="1" type="ORF">N7494_012618</name>
</gene>
<reference evidence="1 2" key="1">
    <citation type="journal article" date="2023" name="IMA Fungus">
        <title>Comparative genomic study of the Penicillium genus elucidates a diverse pangenome and 15 lateral gene transfer events.</title>
        <authorList>
            <person name="Petersen C."/>
            <person name="Sorensen T."/>
            <person name="Nielsen M.R."/>
            <person name="Sondergaard T.E."/>
            <person name="Sorensen J.L."/>
            <person name="Fitzpatrick D.A."/>
            <person name="Frisvad J.C."/>
            <person name="Nielsen K.L."/>
        </authorList>
    </citation>
    <scope>NUCLEOTIDE SEQUENCE [LARGE SCALE GENOMIC DNA]</scope>
    <source>
        <strain evidence="1 2">IBT 35679</strain>
    </source>
</reference>
<name>A0AAD6CMR9_9EURO</name>
<dbReference type="Proteomes" id="UP001220324">
    <property type="component" value="Unassembled WGS sequence"/>
</dbReference>
<protein>
    <submittedName>
        <fullName evidence="1">Uncharacterized protein</fullName>
    </submittedName>
</protein>
<keyword evidence="2" id="KW-1185">Reference proteome</keyword>
<organism evidence="1 2">
    <name type="scientific">Penicillium frequentans</name>
    <dbReference type="NCBI Taxonomy" id="3151616"/>
    <lineage>
        <taxon>Eukaryota</taxon>
        <taxon>Fungi</taxon>
        <taxon>Dikarya</taxon>
        <taxon>Ascomycota</taxon>
        <taxon>Pezizomycotina</taxon>
        <taxon>Eurotiomycetes</taxon>
        <taxon>Eurotiomycetidae</taxon>
        <taxon>Eurotiales</taxon>
        <taxon>Aspergillaceae</taxon>
        <taxon>Penicillium</taxon>
    </lineage>
</organism>
<accession>A0AAD6CMR9</accession>
<comment type="caution">
    <text evidence="1">The sequence shown here is derived from an EMBL/GenBank/DDBJ whole genome shotgun (WGS) entry which is preliminary data.</text>
</comment>
<evidence type="ECO:0000313" key="2">
    <source>
        <dbReference type="Proteomes" id="UP001220324"/>
    </source>
</evidence>
<evidence type="ECO:0000313" key="1">
    <source>
        <dbReference type="EMBL" id="KAJ5525968.1"/>
    </source>
</evidence>